<dbReference type="AlphaFoldDB" id="A0A5B8ST46"/>
<protein>
    <submittedName>
        <fullName evidence="3">Tetratricopeptide repeat protein</fullName>
    </submittedName>
</protein>
<dbReference type="OrthoDB" id="9766710at2"/>
<dbReference type="PANTHER" id="PTHR12558:SF13">
    <property type="entry name" value="CELL DIVISION CYCLE PROTEIN 27 HOMOLOG"/>
    <property type="match status" value="1"/>
</dbReference>
<dbReference type="PANTHER" id="PTHR12558">
    <property type="entry name" value="CELL DIVISION CYCLE 16,23,27"/>
    <property type="match status" value="1"/>
</dbReference>
<gene>
    <name evidence="3" type="ORF">FGL86_14940</name>
</gene>
<feature type="chain" id="PRO_5022929015" evidence="2">
    <location>
        <begin position="21"/>
        <end position="576"/>
    </location>
</feature>
<keyword evidence="4" id="KW-1185">Reference proteome</keyword>
<dbReference type="Pfam" id="PF13424">
    <property type="entry name" value="TPR_12"/>
    <property type="match status" value="1"/>
</dbReference>
<organism evidence="3 4">
    <name type="scientific">Pistricoccus aurantiacus</name>
    <dbReference type="NCBI Taxonomy" id="1883414"/>
    <lineage>
        <taxon>Bacteria</taxon>
        <taxon>Pseudomonadati</taxon>
        <taxon>Pseudomonadota</taxon>
        <taxon>Gammaproteobacteria</taxon>
        <taxon>Oceanospirillales</taxon>
        <taxon>Halomonadaceae</taxon>
        <taxon>Pistricoccus</taxon>
    </lineage>
</organism>
<dbReference type="EMBL" id="CP042382">
    <property type="protein sequence ID" value="QEA40249.1"/>
    <property type="molecule type" value="Genomic_DNA"/>
</dbReference>
<proteinExistence type="predicted"/>
<evidence type="ECO:0000256" key="1">
    <source>
        <dbReference type="PROSITE-ProRule" id="PRU00339"/>
    </source>
</evidence>
<dbReference type="SUPFAM" id="SSF48452">
    <property type="entry name" value="TPR-like"/>
    <property type="match status" value="2"/>
</dbReference>
<dbReference type="KEGG" id="paur:FGL86_14940"/>
<dbReference type="InterPro" id="IPR019734">
    <property type="entry name" value="TPR_rpt"/>
</dbReference>
<dbReference type="Proteomes" id="UP000321272">
    <property type="component" value="Chromosome"/>
</dbReference>
<dbReference type="PROSITE" id="PS50005">
    <property type="entry name" value="TPR"/>
    <property type="match status" value="1"/>
</dbReference>
<feature type="signal peptide" evidence="2">
    <location>
        <begin position="1"/>
        <end position="20"/>
    </location>
</feature>
<evidence type="ECO:0000313" key="4">
    <source>
        <dbReference type="Proteomes" id="UP000321272"/>
    </source>
</evidence>
<dbReference type="PROSITE" id="PS51257">
    <property type="entry name" value="PROKAR_LIPOPROTEIN"/>
    <property type="match status" value="1"/>
</dbReference>
<dbReference type="Gene3D" id="1.25.40.10">
    <property type="entry name" value="Tetratricopeptide repeat domain"/>
    <property type="match status" value="2"/>
</dbReference>
<keyword evidence="2" id="KW-0732">Signal</keyword>
<dbReference type="SMART" id="SM00028">
    <property type="entry name" value="TPR"/>
    <property type="match status" value="4"/>
</dbReference>
<dbReference type="RefSeq" id="WP_147185409.1">
    <property type="nucleotide sequence ID" value="NZ_CP042382.1"/>
</dbReference>
<name>A0A5B8ST46_9GAMM</name>
<keyword evidence="1" id="KW-0802">TPR repeat</keyword>
<evidence type="ECO:0000256" key="2">
    <source>
        <dbReference type="SAM" id="SignalP"/>
    </source>
</evidence>
<dbReference type="Pfam" id="PF13181">
    <property type="entry name" value="TPR_8"/>
    <property type="match status" value="1"/>
</dbReference>
<reference evidence="3 4" key="1">
    <citation type="submission" date="2019-06" db="EMBL/GenBank/DDBJ databases">
        <title>Genome analyses of bacteria isolated from kimchi.</title>
        <authorList>
            <person name="Lee S."/>
            <person name="Ahn S."/>
            <person name="Roh S."/>
        </authorList>
    </citation>
    <scope>NUCLEOTIDE SEQUENCE [LARGE SCALE GENOMIC DNA]</scope>
    <source>
        <strain evidence="3 4">CBA4606</strain>
    </source>
</reference>
<feature type="repeat" description="TPR" evidence="1">
    <location>
        <begin position="495"/>
        <end position="528"/>
    </location>
</feature>
<dbReference type="Pfam" id="PF13432">
    <property type="entry name" value="TPR_16"/>
    <property type="match status" value="1"/>
</dbReference>
<sequence>MRLFLLCLALIPTTTLLLTACQGMPSNRAPDKDPLEGAPPITRGLDAEGLNTLLIAELAGQRRDFARAAQGYLKAARRYRSEPLVERAALAARFSEQPALLQAVSNEWRQLSPNSTAPLRLLASLAMQRGDWQQSLDQRLALVKQGEYGELADFAEQAVEAGAPLPPLIARLRRYLDRNLDPQHPHYHDAILATALLEAANGETARAEARLKELARTHPELPELWLIRATLDLERDDPVQARRAAKRGLEAAPQDGRFMVMLVQSELRLNNPEAAETQADRLLASQERNDDLRIALARLYLDEGYPAPAERLLLPLTERQDARPMVFMLLGAIDEAQNDVDNALLYYRQVPPGDEFLETRARAARMLIEAERQPDAWEFLESERRRYPEQASELTMLEVELLDQQGEQRQATQILDRALEAQPEDPDLLYVQAMRAYRQGDLATLERNLRRIIENDPDSAMALNALGYTLADDTRRYDEAQTLIERAHRLQPDSPAILDSLGWVLHKQGQNDEALPYLQRAYALMPDQEVAAHLAEVLWRLGREEEAKALIEQAVERFEPRPKIDDLLQRIPALAP</sequence>
<evidence type="ECO:0000313" key="3">
    <source>
        <dbReference type="EMBL" id="QEA40249.1"/>
    </source>
</evidence>
<accession>A0A5B8ST46</accession>
<dbReference type="InterPro" id="IPR011990">
    <property type="entry name" value="TPR-like_helical_dom_sf"/>
</dbReference>